<reference evidence="2 3" key="1">
    <citation type="submission" date="2023-01" db="EMBL/GenBank/DDBJ databases">
        <authorList>
            <person name="Kreplak J."/>
        </authorList>
    </citation>
    <scope>NUCLEOTIDE SEQUENCE [LARGE SCALE GENOMIC DNA]</scope>
</reference>
<accession>A0AAV0YYJ9</accession>
<organism evidence="2 3">
    <name type="scientific">Vicia faba</name>
    <name type="common">Broad bean</name>
    <name type="synonym">Faba vulgaris</name>
    <dbReference type="NCBI Taxonomy" id="3906"/>
    <lineage>
        <taxon>Eukaryota</taxon>
        <taxon>Viridiplantae</taxon>
        <taxon>Streptophyta</taxon>
        <taxon>Embryophyta</taxon>
        <taxon>Tracheophyta</taxon>
        <taxon>Spermatophyta</taxon>
        <taxon>Magnoliopsida</taxon>
        <taxon>eudicotyledons</taxon>
        <taxon>Gunneridae</taxon>
        <taxon>Pentapetalae</taxon>
        <taxon>rosids</taxon>
        <taxon>fabids</taxon>
        <taxon>Fabales</taxon>
        <taxon>Fabaceae</taxon>
        <taxon>Papilionoideae</taxon>
        <taxon>50 kb inversion clade</taxon>
        <taxon>NPAAA clade</taxon>
        <taxon>Hologalegina</taxon>
        <taxon>IRL clade</taxon>
        <taxon>Fabeae</taxon>
        <taxon>Vicia</taxon>
    </lineage>
</organism>
<sequence>MIPISAVLSLRSFAAGILTTSLTFLHPSTVPDPCVAPSLLLRRFPPLTIIKTKTVGRRLSALLRLLLSSIQCLRVLPFIHLLVVHRVRAYFPYPLQQIVERTMQIEVLMMKAWYRECRLRMKDVEEVRSGCCEMVKRWEKRKVGYSLGNRKFSFGMKHGPRLGHNQVGMGQSWKIVA</sequence>
<name>A0AAV0YYJ9_VICFA</name>
<keyword evidence="1" id="KW-0732">Signal</keyword>
<dbReference type="EMBL" id="OX451736">
    <property type="protein sequence ID" value="CAI8589587.1"/>
    <property type="molecule type" value="Genomic_DNA"/>
</dbReference>
<feature type="signal peptide" evidence="1">
    <location>
        <begin position="1"/>
        <end position="16"/>
    </location>
</feature>
<protein>
    <submittedName>
        <fullName evidence="2">Uncharacterized protein</fullName>
    </submittedName>
</protein>
<evidence type="ECO:0000256" key="1">
    <source>
        <dbReference type="SAM" id="SignalP"/>
    </source>
</evidence>
<keyword evidence="3" id="KW-1185">Reference proteome</keyword>
<evidence type="ECO:0000313" key="2">
    <source>
        <dbReference type="EMBL" id="CAI8589587.1"/>
    </source>
</evidence>
<feature type="chain" id="PRO_5043404395" evidence="1">
    <location>
        <begin position="17"/>
        <end position="177"/>
    </location>
</feature>
<gene>
    <name evidence="2" type="ORF">VFH_I399800</name>
</gene>
<proteinExistence type="predicted"/>
<dbReference type="Proteomes" id="UP001157006">
    <property type="component" value="Chromosome 1L"/>
</dbReference>
<dbReference type="AlphaFoldDB" id="A0AAV0YYJ9"/>
<evidence type="ECO:0000313" key="3">
    <source>
        <dbReference type="Proteomes" id="UP001157006"/>
    </source>
</evidence>